<sequence>MAATISAAIAHLRAADARLAALLDASPCGFDRLAAPARGSAFTQLARTIVSQQLGVAAAGAIFARVRAAVGASAAIAVATVAAAAAADDEEDISPAVLLATPEPALLAAGLSRAKLRALRDLAARFSDGRLSEALVASAHDDAALAAALTAVVGVGAWTVDMFLIFALKRPDVLPTGDLAVRKGMLALYGCRARGGGGGGGGGARAARELPSAAAMIEIAESWRPYRTFGAYLMWHAQGTSQKSTLAAAAAAAAAGAAAPATPVRPSRAEDAARAAPIKFSPRARPMAVALARANVAHTPADNDGAQTDASARRPARARARGVAAPAGPCGDGDADGGRGAHAPGTRGVKRRLLEPVGRPA</sequence>
<dbReference type="InterPro" id="IPR003265">
    <property type="entry name" value="HhH-GPD_domain"/>
</dbReference>
<evidence type="ECO:0000313" key="6">
    <source>
        <dbReference type="Proteomes" id="UP000751190"/>
    </source>
</evidence>
<dbReference type="SMART" id="SM00478">
    <property type="entry name" value="ENDO3c"/>
    <property type="match status" value="1"/>
</dbReference>
<dbReference type="Gene3D" id="1.10.1670.40">
    <property type="match status" value="1"/>
</dbReference>
<accession>A0A8J6C5L1</accession>
<dbReference type="GO" id="GO:0043916">
    <property type="term" value="F:DNA-7-methylguanine glycosylase activity"/>
    <property type="evidence" value="ECO:0007669"/>
    <property type="project" value="TreeGrafter"/>
</dbReference>
<dbReference type="OMA" id="MQVEQIC"/>
<evidence type="ECO:0000313" key="5">
    <source>
        <dbReference type="EMBL" id="KAG8462727.1"/>
    </source>
</evidence>
<dbReference type="InterPro" id="IPR011257">
    <property type="entry name" value="DNA_glycosylase"/>
</dbReference>
<evidence type="ECO:0000256" key="1">
    <source>
        <dbReference type="ARBA" id="ARBA00022763"/>
    </source>
</evidence>
<evidence type="ECO:0000256" key="3">
    <source>
        <dbReference type="SAM" id="MobiDB-lite"/>
    </source>
</evidence>
<dbReference type="AlphaFoldDB" id="A0A8J6C5L1"/>
<dbReference type="InterPro" id="IPR051912">
    <property type="entry name" value="Alkylbase_DNA_Glycosylase/TA"/>
</dbReference>
<gene>
    <name evidence="5" type="ORF">KFE25_004703</name>
</gene>
<organism evidence="5 6">
    <name type="scientific">Diacronema lutheri</name>
    <name type="common">Unicellular marine alga</name>
    <name type="synonym">Monochrysis lutheri</name>
    <dbReference type="NCBI Taxonomy" id="2081491"/>
    <lineage>
        <taxon>Eukaryota</taxon>
        <taxon>Haptista</taxon>
        <taxon>Haptophyta</taxon>
        <taxon>Pavlovophyceae</taxon>
        <taxon>Pavlovales</taxon>
        <taxon>Pavlovaceae</taxon>
        <taxon>Diacronema</taxon>
    </lineage>
</organism>
<protein>
    <recommendedName>
        <fullName evidence="4">HhH-GPD domain-containing protein</fullName>
    </recommendedName>
</protein>
<proteinExistence type="predicted"/>
<dbReference type="Pfam" id="PF00730">
    <property type="entry name" value="HhH-GPD"/>
    <property type="match status" value="1"/>
</dbReference>
<reference evidence="5" key="1">
    <citation type="submission" date="2021-05" db="EMBL/GenBank/DDBJ databases">
        <title>The genome of the haptophyte Pavlova lutheri (Diacronema luteri, Pavlovales) - a model for lipid biosynthesis in eukaryotic algae.</title>
        <authorList>
            <person name="Hulatt C.J."/>
            <person name="Posewitz M.C."/>
        </authorList>
    </citation>
    <scope>NUCLEOTIDE SEQUENCE</scope>
    <source>
        <strain evidence="5">NIVA-4/92</strain>
    </source>
</reference>
<comment type="caution">
    <text evidence="5">The sequence shown here is derived from an EMBL/GenBank/DDBJ whole genome shotgun (WGS) entry which is preliminary data.</text>
</comment>
<dbReference type="GO" id="GO:0008725">
    <property type="term" value="F:DNA-3-methyladenine glycosylase activity"/>
    <property type="evidence" value="ECO:0007669"/>
    <property type="project" value="TreeGrafter"/>
</dbReference>
<dbReference type="PANTHER" id="PTHR43003">
    <property type="entry name" value="DNA-3-METHYLADENINE GLYCOSYLASE"/>
    <property type="match status" value="1"/>
</dbReference>
<keyword evidence="1" id="KW-0227">DNA damage</keyword>
<dbReference type="Gene3D" id="1.10.340.30">
    <property type="entry name" value="Hypothetical protein, domain 2"/>
    <property type="match status" value="1"/>
</dbReference>
<dbReference type="GO" id="GO:0032993">
    <property type="term" value="C:protein-DNA complex"/>
    <property type="evidence" value="ECO:0007669"/>
    <property type="project" value="TreeGrafter"/>
</dbReference>
<dbReference type="GO" id="GO:0032131">
    <property type="term" value="F:alkylated DNA binding"/>
    <property type="evidence" value="ECO:0007669"/>
    <property type="project" value="TreeGrafter"/>
</dbReference>
<dbReference type="PANTHER" id="PTHR43003:SF5">
    <property type="entry name" value="DNA-3-METHYLADENINE GLYCOSYLASE"/>
    <property type="match status" value="1"/>
</dbReference>
<keyword evidence="6" id="KW-1185">Reference proteome</keyword>
<dbReference type="OrthoDB" id="415889at2759"/>
<feature type="region of interest" description="Disordered" evidence="3">
    <location>
        <begin position="298"/>
        <end position="361"/>
    </location>
</feature>
<name>A0A8J6C5L1_DIALT</name>
<keyword evidence="2" id="KW-0234">DNA repair</keyword>
<dbReference type="GO" id="GO:0006307">
    <property type="term" value="P:DNA alkylation repair"/>
    <property type="evidence" value="ECO:0007669"/>
    <property type="project" value="TreeGrafter"/>
</dbReference>
<evidence type="ECO:0000259" key="4">
    <source>
        <dbReference type="SMART" id="SM00478"/>
    </source>
</evidence>
<evidence type="ECO:0000256" key="2">
    <source>
        <dbReference type="ARBA" id="ARBA00023204"/>
    </source>
</evidence>
<feature type="domain" description="HhH-GPD" evidence="4">
    <location>
        <begin position="62"/>
        <end position="239"/>
    </location>
</feature>
<dbReference type="GO" id="GO:0006285">
    <property type="term" value="P:base-excision repair, AP site formation"/>
    <property type="evidence" value="ECO:0007669"/>
    <property type="project" value="TreeGrafter"/>
</dbReference>
<dbReference type="EMBL" id="JAGTXO010000019">
    <property type="protein sequence ID" value="KAG8462727.1"/>
    <property type="molecule type" value="Genomic_DNA"/>
</dbReference>
<dbReference type="GO" id="GO:0005634">
    <property type="term" value="C:nucleus"/>
    <property type="evidence" value="ECO:0007669"/>
    <property type="project" value="TreeGrafter"/>
</dbReference>
<dbReference type="SUPFAM" id="SSF48150">
    <property type="entry name" value="DNA-glycosylase"/>
    <property type="match status" value="1"/>
</dbReference>
<dbReference type="Proteomes" id="UP000751190">
    <property type="component" value="Unassembled WGS sequence"/>
</dbReference>